<evidence type="ECO:0000313" key="9">
    <source>
        <dbReference type="EMBL" id="MBS4195749.1"/>
    </source>
</evidence>
<evidence type="ECO:0000256" key="4">
    <source>
        <dbReference type="ARBA" id="ARBA00022801"/>
    </source>
</evidence>
<evidence type="ECO:0000259" key="8">
    <source>
        <dbReference type="Pfam" id="PF00082"/>
    </source>
</evidence>
<dbReference type="InterPro" id="IPR023828">
    <property type="entry name" value="Peptidase_S8_Ser-AS"/>
</dbReference>
<dbReference type="PANTHER" id="PTHR43806:SF11">
    <property type="entry name" value="CEREVISIN-RELATED"/>
    <property type="match status" value="1"/>
</dbReference>
<protein>
    <submittedName>
        <fullName evidence="9">S8 family peptidase</fullName>
    </submittedName>
</protein>
<dbReference type="PROSITE" id="PS51892">
    <property type="entry name" value="SUBTILASE"/>
    <property type="match status" value="1"/>
</dbReference>
<evidence type="ECO:0000256" key="1">
    <source>
        <dbReference type="ARBA" id="ARBA00011073"/>
    </source>
</evidence>
<dbReference type="Gene3D" id="3.30.70.80">
    <property type="entry name" value="Peptidase S8 propeptide/proteinase inhibitor I9"/>
    <property type="match status" value="1"/>
</dbReference>
<dbReference type="InterPro" id="IPR050131">
    <property type="entry name" value="Peptidase_S8_subtilisin-like"/>
</dbReference>
<dbReference type="InterPro" id="IPR037045">
    <property type="entry name" value="S8pro/Inhibitor_I9_sf"/>
</dbReference>
<keyword evidence="10" id="KW-1185">Reference proteome</keyword>
<feature type="active site" description="Charge relay system" evidence="6">
    <location>
        <position position="143"/>
    </location>
</feature>
<evidence type="ECO:0000256" key="3">
    <source>
        <dbReference type="ARBA" id="ARBA00022723"/>
    </source>
</evidence>
<keyword evidence="4 6" id="KW-0378">Hydrolase</keyword>
<proteinExistence type="inferred from homology"/>
<keyword evidence="3" id="KW-0479">Metal-binding</keyword>
<dbReference type="InterPro" id="IPR015500">
    <property type="entry name" value="Peptidase_S8_subtilisin-rel"/>
</dbReference>
<dbReference type="GO" id="GO:0004252">
    <property type="term" value="F:serine-type endopeptidase activity"/>
    <property type="evidence" value="ECO:0007669"/>
    <property type="project" value="UniProtKB-UniRule"/>
</dbReference>
<dbReference type="Pfam" id="PF00082">
    <property type="entry name" value="Peptidase_S8"/>
    <property type="match status" value="1"/>
</dbReference>
<dbReference type="InterPro" id="IPR036852">
    <property type="entry name" value="Peptidase_S8/S53_dom_sf"/>
</dbReference>
<name>A0A942TGL6_9BACI</name>
<dbReference type="PANTHER" id="PTHR43806">
    <property type="entry name" value="PEPTIDASE S8"/>
    <property type="match status" value="1"/>
</dbReference>
<feature type="active site" description="Charge relay system" evidence="6">
    <location>
        <position position="173"/>
    </location>
</feature>
<dbReference type="EMBL" id="JAGYPG010000002">
    <property type="protein sequence ID" value="MBS4195749.1"/>
    <property type="molecule type" value="Genomic_DNA"/>
</dbReference>
<evidence type="ECO:0000256" key="5">
    <source>
        <dbReference type="ARBA" id="ARBA00022825"/>
    </source>
</evidence>
<keyword evidence="2 6" id="KW-0645">Protease</keyword>
<dbReference type="PROSITE" id="PS00136">
    <property type="entry name" value="SUBTILASE_ASP"/>
    <property type="match status" value="1"/>
</dbReference>
<dbReference type="PRINTS" id="PR00723">
    <property type="entry name" value="SUBTILISIN"/>
</dbReference>
<gene>
    <name evidence="9" type="ORF">KHA97_11835</name>
</gene>
<organism evidence="9 10">
    <name type="scientific">Lederbergia citri</name>
    <dbReference type="NCBI Taxonomy" id="2833580"/>
    <lineage>
        <taxon>Bacteria</taxon>
        <taxon>Bacillati</taxon>
        <taxon>Bacillota</taxon>
        <taxon>Bacilli</taxon>
        <taxon>Bacillales</taxon>
        <taxon>Bacillaceae</taxon>
        <taxon>Lederbergia</taxon>
    </lineage>
</organism>
<evidence type="ECO:0000256" key="6">
    <source>
        <dbReference type="PROSITE-ProRule" id="PRU01240"/>
    </source>
</evidence>
<accession>A0A942TGL6</accession>
<dbReference type="PROSITE" id="PS00138">
    <property type="entry name" value="SUBTILASE_SER"/>
    <property type="match status" value="1"/>
</dbReference>
<dbReference type="Gene3D" id="3.40.50.200">
    <property type="entry name" value="Peptidase S8/S53 domain"/>
    <property type="match status" value="1"/>
</dbReference>
<evidence type="ECO:0000256" key="7">
    <source>
        <dbReference type="RuleBase" id="RU003355"/>
    </source>
</evidence>
<dbReference type="RefSeq" id="WP_213124942.1">
    <property type="nucleotide sequence ID" value="NZ_JAGYPG010000002.1"/>
</dbReference>
<dbReference type="GO" id="GO:0046872">
    <property type="term" value="F:metal ion binding"/>
    <property type="evidence" value="ECO:0007669"/>
    <property type="project" value="UniProtKB-KW"/>
</dbReference>
<evidence type="ECO:0000313" key="10">
    <source>
        <dbReference type="Proteomes" id="UP000681414"/>
    </source>
</evidence>
<dbReference type="InterPro" id="IPR034202">
    <property type="entry name" value="Subtilisin_Carlsberg-like"/>
</dbReference>
<dbReference type="CDD" id="cd07477">
    <property type="entry name" value="Peptidases_S8_Subtilisin_subset"/>
    <property type="match status" value="1"/>
</dbReference>
<reference evidence="9 10" key="1">
    <citation type="submission" date="2021-05" db="EMBL/GenBank/DDBJ databases">
        <title>Novel Bacillus species.</title>
        <authorList>
            <person name="Liu G."/>
        </authorList>
    </citation>
    <scope>NUCLEOTIDE SEQUENCE [LARGE SCALE GENOMIC DNA]</scope>
    <source>
        <strain evidence="10">FJAT-49780</strain>
    </source>
</reference>
<evidence type="ECO:0000256" key="2">
    <source>
        <dbReference type="ARBA" id="ARBA00022670"/>
    </source>
</evidence>
<dbReference type="InterPro" id="IPR000209">
    <property type="entry name" value="Peptidase_S8/S53_dom"/>
</dbReference>
<dbReference type="SUPFAM" id="SSF54897">
    <property type="entry name" value="Protease propeptides/inhibitors"/>
    <property type="match status" value="1"/>
</dbReference>
<dbReference type="GO" id="GO:0006508">
    <property type="term" value="P:proteolysis"/>
    <property type="evidence" value="ECO:0007669"/>
    <property type="project" value="UniProtKB-KW"/>
</dbReference>
<comment type="caution">
    <text evidence="9">The sequence shown here is derived from an EMBL/GenBank/DDBJ whole genome shotgun (WGS) entry which is preliminary data.</text>
</comment>
<dbReference type="SUPFAM" id="SSF52743">
    <property type="entry name" value="Subtilisin-like"/>
    <property type="match status" value="1"/>
</dbReference>
<feature type="active site" description="Charge relay system" evidence="6">
    <location>
        <position position="332"/>
    </location>
</feature>
<dbReference type="AlphaFoldDB" id="A0A942TGL6"/>
<dbReference type="Proteomes" id="UP000681414">
    <property type="component" value="Unassembled WGS sequence"/>
</dbReference>
<keyword evidence="5 6" id="KW-0720">Serine protease</keyword>
<sequence length="545" mass="60523">MKNKIYLIVITLSILMIGMSYQGVIAQENTDIEKEVIVVYKNEEGKQEVLEKSVEVDYEFETVPAVSATVTNKDLKKLTDDENIDYIEENITFSISNSKEIDILKAENIIRQQDELWNIKAMNIKKSWEDGYTGKDVNIAVLDTGISSHNELHISGGISTVDYTKSWQDDHGHGTHVSGIIATQPGIHSVAGVDVVGVAPDANLFAVKVLDHSGEGNLQDILEGLDWAIANQMDIINMSLQAKEASQLFQDMIDMAYRSGIIVVASSGNDGNPSTVKYPAKYDSVIAVSSVNDSFTISSFASTGTEVEFSAPGEEIISTYINGNYAMMSGTSQAAPHVSGILAVLKQKYPTLSNNELREVLQQYVIDLGPSGKDSYYGYGMVYYDPMINAFDFEAIENAMTQISLADQTRTLWDYDSARYTIQQLPDGTKKKELIYALKTLQEELGLVEFQSIMDMNPNQQLLIRFNKDINPQSVHSRNVFIRKNGKFVENITFQFGTDQQSVIVYGPPEGFLAGQTYFLYIDRTILSPTGIPISNPVVVMFKIK</sequence>
<feature type="domain" description="Peptidase S8/S53" evidence="8">
    <location>
        <begin position="134"/>
        <end position="380"/>
    </location>
</feature>
<dbReference type="InterPro" id="IPR023827">
    <property type="entry name" value="Peptidase_S8_Asp-AS"/>
</dbReference>
<comment type="similarity">
    <text evidence="1 6 7">Belongs to the peptidase S8 family.</text>
</comment>